<reference evidence="7" key="1">
    <citation type="journal article" date="2023" name="Science">
        <title>Genome structures resolve the early diversification of teleost fishes.</title>
        <authorList>
            <person name="Parey E."/>
            <person name="Louis A."/>
            <person name="Montfort J."/>
            <person name="Bouchez O."/>
            <person name="Roques C."/>
            <person name="Iampietro C."/>
            <person name="Lluch J."/>
            <person name="Castinel A."/>
            <person name="Donnadieu C."/>
            <person name="Desvignes T."/>
            <person name="Floi Bucao C."/>
            <person name="Jouanno E."/>
            <person name="Wen M."/>
            <person name="Mejri S."/>
            <person name="Dirks R."/>
            <person name="Jansen H."/>
            <person name="Henkel C."/>
            <person name="Chen W.J."/>
            <person name="Zahm M."/>
            <person name="Cabau C."/>
            <person name="Klopp C."/>
            <person name="Thompson A.W."/>
            <person name="Robinson-Rechavi M."/>
            <person name="Braasch I."/>
            <person name="Lecointre G."/>
            <person name="Bobe J."/>
            <person name="Postlethwait J.H."/>
            <person name="Berthelot C."/>
            <person name="Roest Crollius H."/>
            <person name="Guiguen Y."/>
        </authorList>
    </citation>
    <scope>NUCLEOTIDE SEQUENCE</scope>
    <source>
        <strain evidence="7">Concon-B</strain>
    </source>
</reference>
<accession>A0A9Q1DIV1</accession>
<organism evidence="7 8">
    <name type="scientific">Conger conger</name>
    <name type="common">Conger eel</name>
    <name type="synonym">Muraena conger</name>
    <dbReference type="NCBI Taxonomy" id="82655"/>
    <lineage>
        <taxon>Eukaryota</taxon>
        <taxon>Metazoa</taxon>
        <taxon>Chordata</taxon>
        <taxon>Craniata</taxon>
        <taxon>Vertebrata</taxon>
        <taxon>Euteleostomi</taxon>
        <taxon>Actinopterygii</taxon>
        <taxon>Neopterygii</taxon>
        <taxon>Teleostei</taxon>
        <taxon>Anguilliformes</taxon>
        <taxon>Congridae</taxon>
        <taxon>Conger</taxon>
    </lineage>
</organism>
<dbReference type="SUPFAM" id="SSF47162">
    <property type="entry name" value="Apolipoprotein"/>
    <property type="match status" value="1"/>
</dbReference>
<evidence type="ECO:0000256" key="3">
    <source>
        <dbReference type="ARBA" id="ARBA00023054"/>
    </source>
</evidence>
<evidence type="ECO:0000256" key="5">
    <source>
        <dbReference type="SAM" id="Coils"/>
    </source>
</evidence>
<sequence>MGCSDSKPAHAGMARSRKRRDGVLKRSQELVALREQLVTAANSCAKLLKEKDELRAAFEGVLRKAQDRHYSDLAELEEQLGAFYSAEWEKVHQVYQQEADRCRGRMQQQVNDLRSKHESLEKELRASHSQKMESLKLNYETSFEELKKSQEQERQTHKLSLKEMETTLSEQIEKLVSENATLYEKLKVEEENRRLLAEKSQDSHTLYLQQELESLKVVVELKNTELHQQNKKLMELKTLMETNLNLEGCLRKTQQENEDLRARLEQHTALHRQLSTEQVALQQTIMKETKMNNRLSLQNEELLWKLHNGDLWIPRNLPPSPSFQSARNSGRFASTPLPSS</sequence>
<evidence type="ECO:0000313" key="8">
    <source>
        <dbReference type="Proteomes" id="UP001152803"/>
    </source>
</evidence>
<proteinExistence type="inferred from homology"/>
<evidence type="ECO:0000256" key="4">
    <source>
        <dbReference type="ARBA" id="ARBA00023242"/>
    </source>
</evidence>
<evidence type="ECO:0000256" key="2">
    <source>
        <dbReference type="ARBA" id="ARBA00007585"/>
    </source>
</evidence>
<dbReference type="PANTHER" id="PTHR24200">
    <property type="entry name" value="TOUCAN, ISOFORM A"/>
    <property type="match status" value="1"/>
</dbReference>
<evidence type="ECO:0000256" key="1">
    <source>
        <dbReference type="ARBA" id="ARBA00004123"/>
    </source>
</evidence>
<comment type="subcellular location">
    <subcellularLocation>
        <location evidence="1">Nucleus</location>
    </subcellularLocation>
</comment>
<feature type="coiled-coil region" evidence="5">
    <location>
        <begin position="103"/>
        <end position="192"/>
    </location>
</feature>
<dbReference type="Gene3D" id="1.20.120.20">
    <property type="entry name" value="Apolipoprotein"/>
    <property type="match status" value="1"/>
</dbReference>
<dbReference type="PANTHER" id="PTHR24200:SF7">
    <property type="entry name" value="MICROTUBULE-ASSOCIATED TUMOR SUPPRESSOR 1"/>
    <property type="match status" value="1"/>
</dbReference>
<evidence type="ECO:0000313" key="7">
    <source>
        <dbReference type="EMBL" id="KAJ8271746.1"/>
    </source>
</evidence>
<feature type="region of interest" description="Disordered" evidence="6">
    <location>
        <begin position="1"/>
        <end position="22"/>
    </location>
</feature>
<dbReference type="GO" id="GO:0008017">
    <property type="term" value="F:microtubule binding"/>
    <property type="evidence" value="ECO:0007669"/>
    <property type="project" value="TreeGrafter"/>
</dbReference>
<name>A0A9Q1DIV1_CONCO</name>
<dbReference type="InterPro" id="IPR051293">
    <property type="entry name" value="MTUS1/CCDC69"/>
</dbReference>
<keyword evidence="4" id="KW-0539">Nucleus</keyword>
<dbReference type="GO" id="GO:0005737">
    <property type="term" value="C:cytoplasm"/>
    <property type="evidence" value="ECO:0007669"/>
    <property type="project" value="TreeGrafter"/>
</dbReference>
<gene>
    <name evidence="7" type="ORF">COCON_G00106050</name>
</gene>
<dbReference type="EMBL" id="JAFJMO010000007">
    <property type="protein sequence ID" value="KAJ8271746.1"/>
    <property type="molecule type" value="Genomic_DNA"/>
</dbReference>
<dbReference type="OrthoDB" id="10038993at2759"/>
<dbReference type="AlphaFoldDB" id="A0A9Q1DIV1"/>
<dbReference type="GO" id="GO:0005634">
    <property type="term" value="C:nucleus"/>
    <property type="evidence" value="ECO:0007669"/>
    <property type="project" value="UniProtKB-SubCell"/>
</dbReference>
<keyword evidence="3 5" id="KW-0175">Coiled coil</keyword>
<protein>
    <submittedName>
        <fullName evidence="7">Uncharacterized protein</fullName>
    </submittedName>
</protein>
<dbReference type="Proteomes" id="UP001152803">
    <property type="component" value="Unassembled WGS sequence"/>
</dbReference>
<comment type="similarity">
    <text evidence="2">Belongs to the MTUS1 family.</text>
</comment>
<feature type="coiled-coil region" evidence="5">
    <location>
        <begin position="243"/>
        <end position="277"/>
    </location>
</feature>
<keyword evidence="8" id="KW-1185">Reference proteome</keyword>
<comment type="caution">
    <text evidence="7">The sequence shown here is derived from an EMBL/GenBank/DDBJ whole genome shotgun (WGS) entry which is preliminary data.</text>
</comment>
<evidence type="ECO:0000256" key="6">
    <source>
        <dbReference type="SAM" id="MobiDB-lite"/>
    </source>
</evidence>